<dbReference type="HOGENOM" id="CLU_049141_0_0_10"/>
<dbReference type="GO" id="GO:0004519">
    <property type="term" value="F:endonuclease activity"/>
    <property type="evidence" value="ECO:0007669"/>
    <property type="project" value="UniProtKB-KW"/>
</dbReference>
<dbReference type="Pfam" id="PF03372">
    <property type="entry name" value="Exo_endo_phos"/>
    <property type="match status" value="1"/>
</dbReference>
<dbReference type="PANTHER" id="PTHR41349:SF1">
    <property type="entry name" value="PROTEIN CBG08683"/>
    <property type="match status" value="1"/>
</dbReference>
<dbReference type="SUPFAM" id="SSF56219">
    <property type="entry name" value="DNase I-like"/>
    <property type="match status" value="1"/>
</dbReference>
<keyword evidence="3" id="KW-0378">Hydrolase</keyword>
<evidence type="ECO:0000313" key="4">
    <source>
        <dbReference type="Proteomes" id="UP000002772"/>
    </source>
</evidence>
<dbReference type="eggNOG" id="COG0708">
    <property type="taxonomic scope" value="Bacteria"/>
</dbReference>
<evidence type="ECO:0000259" key="2">
    <source>
        <dbReference type="Pfam" id="PF03372"/>
    </source>
</evidence>
<keyword evidence="1" id="KW-0732">Signal</keyword>
<proteinExistence type="predicted"/>
<evidence type="ECO:0000256" key="1">
    <source>
        <dbReference type="SAM" id="SignalP"/>
    </source>
</evidence>
<dbReference type="PANTHER" id="PTHR41349">
    <property type="match status" value="1"/>
</dbReference>
<dbReference type="AlphaFoldDB" id="F8NB16"/>
<dbReference type="Proteomes" id="UP000002772">
    <property type="component" value="Unassembled WGS sequence"/>
</dbReference>
<organism evidence="3 4">
    <name type="scientific">Hallella multisaccharivorax DSM 17128</name>
    <dbReference type="NCBI Taxonomy" id="688246"/>
    <lineage>
        <taxon>Bacteria</taxon>
        <taxon>Pseudomonadati</taxon>
        <taxon>Bacteroidota</taxon>
        <taxon>Bacteroidia</taxon>
        <taxon>Bacteroidales</taxon>
        <taxon>Prevotellaceae</taxon>
        <taxon>Hallella</taxon>
    </lineage>
</organism>
<keyword evidence="3" id="KW-0540">Nuclease</keyword>
<accession>F8NB16</accession>
<feature type="signal peptide" evidence="1">
    <location>
        <begin position="1"/>
        <end position="16"/>
    </location>
</feature>
<feature type="chain" id="PRO_5003381281" evidence="1">
    <location>
        <begin position="17"/>
        <end position="336"/>
    </location>
</feature>
<sequence length="336" mass="37658">MIILILACFFRMAAQAVTLRFFEMNIWQEGTMVKGGFKGIVDEIVRSNADIVVLCEVRNYNGVRFTPKLVKALETKGVTYHGNDSTNLDVAVLSKGPISEQTEVFSSGGSILRCITSVLGQDVAVYAAHLDYTNYACYLPRGYDGVTWKPLDAPVTDSKLISQANRLSTRDEGIRAFLDASGKDIAAGRFVFLSGDFNEPSHLDWKPAVKEFWDHHGAVVKWDCSSMLYRNGFKDAYRMVHPNVKSCPGFTFPADNNLMPVSRLSWAPKADERDRIDYIYYRANKRLRPVKAVVVGPRGSIVRSKRVMEESNDEFLLPAGVWPTDHKAVLVDFSIK</sequence>
<protein>
    <submittedName>
        <fullName evidence="3">Endonuclease/exonuclease/phosphatase</fullName>
    </submittedName>
</protein>
<dbReference type="EMBL" id="GL945017">
    <property type="protein sequence ID" value="EGN57924.1"/>
    <property type="molecule type" value="Genomic_DNA"/>
</dbReference>
<reference evidence="4" key="1">
    <citation type="journal article" date="2011" name="Stand. Genomic Sci.">
        <title>Non-contiguous finished genome sequence of the opportunistic oral pathogen Prevotella multisaccharivorax type strain (PPPA20).</title>
        <authorList>
            <person name="Pati A."/>
            <person name="Gronow S."/>
            <person name="Lu M."/>
            <person name="Lapidus A."/>
            <person name="Nolan M."/>
            <person name="Lucas S."/>
            <person name="Hammon N."/>
            <person name="Deshpande S."/>
            <person name="Cheng J.F."/>
            <person name="Tapia R."/>
            <person name="Han C."/>
            <person name="Goodwin L."/>
            <person name="Pitluck S."/>
            <person name="Liolios K."/>
            <person name="Pagani I."/>
            <person name="Mavromatis K."/>
            <person name="Mikhailova N."/>
            <person name="Huntemann M."/>
            <person name="Chen A."/>
            <person name="Palaniappan K."/>
            <person name="Land M."/>
            <person name="Hauser L."/>
            <person name="Detter J.C."/>
            <person name="Brambilla E.M."/>
            <person name="Rohde M."/>
            <person name="Goker M."/>
            <person name="Woyke T."/>
            <person name="Bristow J."/>
            <person name="Eisen J.A."/>
            <person name="Markowitz V."/>
            <person name="Hugenholtz P."/>
            <person name="Kyrpides N.C."/>
            <person name="Klenk H.P."/>
            <person name="Ivanova N."/>
        </authorList>
    </citation>
    <scope>NUCLEOTIDE SEQUENCE [LARGE SCALE GENOMIC DNA]</scope>
    <source>
        <strain evidence="4">DSM 17128</strain>
    </source>
</reference>
<feature type="domain" description="Endonuclease/exonuclease/phosphatase" evidence="2">
    <location>
        <begin position="39"/>
        <end position="326"/>
    </location>
</feature>
<keyword evidence="3" id="KW-0255">Endonuclease</keyword>
<evidence type="ECO:0000313" key="3">
    <source>
        <dbReference type="EMBL" id="EGN57924.1"/>
    </source>
</evidence>
<dbReference type="InterPro" id="IPR036691">
    <property type="entry name" value="Endo/exonu/phosph_ase_sf"/>
</dbReference>
<dbReference type="RefSeq" id="WP_007575803.1">
    <property type="nucleotide sequence ID" value="NZ_BPTS01000002.1"/>
</dbReference>
<dbReference type="GO" id="GO:0004527">
    <property type="term" value="F:exonuclease activity"/>
    <property type="evidence" value="ECO:0007669"/>
    <property type="project" value="UniProtKB-KW"/>
</dbReference>
<dbReference type="InterPro" id="IPR005135">
    <property type="entry name" value="Endo/exonuclease/phosphatase"/>
</dbReference>
<keyword evidence="3" id="KW-0269">Exonuclease</keyword>
<dbReference type="STRING" id="688246.Premu_2570"/>
<keyword evidence="4" id="KW-1185">Reference proteome</keyword>
<name>F8NB16_9BACT</name>
<gene>
    <name evidence="3" type="ORF">Premu_2570</name>
</gene>
<dbReference type="Gene3D" id="3.60.10.10">
    <property type="entry name" value="Endonuclease/exonuclease/phosphatase"/>
    <property type="match status" value="1"/>
</dbReference>